<evidence type="ECO:0000313" key="2">
    <source>
        <dbReference type="Proteomes" id="UP000646833"/>
    </source>
</evidence>
<reference evidence="1" key="2">
    <citation type="submission" date="2020-09" db="EMBL/GenBank/DDBJ databases">
        <authorList>
            <person name="Sun Q."/>
            <person name="Sedlacek I."/>
        </authorList>
    </citation>
    <scope>NUCLEOTIDE SEQUENCE</scope>
    <source>
        <strain evidence="1">CCM 7217</strain>
    </source>
</reference>
<dbReference type="RefSeq" id="WP_007274008.1">
    <property type="nucleotide sequence ID" value="NZ_BMCI01000010.1"/>
</dbReference>
<accession>A0A830DYS8</accession>
<comment type="caution">
    <text evidence="1">The sequence shown here is derived from an EMBL/GenBank/DDBJ whole genome shotgun (WGS) entry which is preliminary data.</text>
</comment>
<protein>
    <submittedName>
        <fullName evidence="1">Uncharacterized protein</fullName>
    </submittedName>
</protein>
<proteinExistence type="predicted"/>
<dbReference type="EMBL" id="BMCI01000010">
    <property type="protein sequence ID" value="GGC72451.1"/>
    <property type="molecule type" value="Genomic_DNA"/>
</dbReference>
<sequence>MASNTESGIESEVVECRYCGEEVDYLEEGHFKYPSDKFAHPQCVADDCFGKREPVATTEGVFRLERVTIKKFVGQGQKESLVDSYWQADCPVCYQTHESEESGEDARMELFGGVLDCCGAEWMPPAGWVEDCDICGDDHRGEFNCTPLSWRKPFPGIDNDYVCAECDTENHGSDLDGPNGACPECGSEALKEASA</sequence>
<evidence type="ECO:0000313" key="1">
    <source>
        <dbReference type="EMBL" id="GGC72451.1"/>
    </source>
</evidence>
<dbReference type="AlphaFoldDB" id="A0A830DYS8"/>
<reference evidence="1" key="1">
    <citation type="journal article" date="2014" name="Int. J. Syst. Evol. Microbiol.">
        <title>Complete genome sequence of Corynebacterium casei LMG S-19264T (=DSM 44701T), isolated from a smear-ripened cheese.</title>
        <authorList>
            <consortium name="US DOE Joint Genome Institute (JGI-PGF)"/>
            <person name="Walter F."/>
            <person name="Albersmeier A."/>
            <person name="Kalinowski J."/>
            <person name="Ruckert C."/>
        </authorList>
    </citation>
    <scope>NUCLEOTIDE SEQUENCE</scope>
    <source>
        <strain evidence="1">CCM 7217</strain>
    </source>
</reference>
<name>A0A830DYS8_9EURY</name>
<organism evidence="1 2">
    <name type="scientific">Haloferax sulfurifontis</name>
    <dbReference type="NCBI Taxonomy" id="255616"/>
    <lineage>
        <taxon>Archaea</taxon>
        <taxon>Methanobacteriati</taxon>
        <taxon>Methanobacteriota</taxon>
        <taxon>Stenosarchaea group</taxon>
        <taxon>Halobacteria</taxon>
        <taxon>Halobacteriales</taxon>
        <taxon>Haloferacaceae</taxon>
        <taxon>Haloferax</taxon>
    </lineage>
</organism>
<dbReference type="Proteomes" id="UP000646833">
    <property type="component" value="Unassembled WGS sequence"/>
</dbReference>
<gene>
    <name evidence="1" type="ORF">GCM10007209_37970</name>
</gene>